<name>A0A4V6AVY9_STRLS</name>
<dbReference type="Proteomes" id="UP000305929">
    <property type="component" value="Unassembled WGS sequence"/>
</dbReference>
<keyword evidence="2" id="KW-0547">Nucleotide-binding</keyword>
<dbReference type="CDD" id="cd00267">
    <property type="entry name" value="ABC_ATPase"/>
    <property type="match status" value="2"/>
</dbReference>
<dbReference type="PANTHER" id="PTHR43581:SF2">
    <property type="entry name" value="EXCINUCLEASE ATPASE SUBUNIT"/>
    <property type="match status" value="1"/>
</dbReference>
<sequence length="614" mass="69073">MAMTSGRLLSWVSARVRQGSCAWPSSSRVWRGRSSCASAPGRLFASGLAGWPSAQRGRPAHDDDTESRCVVTPEYISVRRQFSQGSSDVRCSSSSVPIMMDVEFRVRNYRCFGDEPIVFRVRDGFTALVGTNNSGKSSLLRLLYEVRPLLAQMYQSDVHSLFPFSSRHSRTFSWIPQILPGERIVRAGSERPMELQIIVHDGPDGPFVDEHGDQLVVSAYFLRQDVEFHLELRRLSGAKIEALSRKQFMSLRTAMATLHGAMYIGPFRNAIHVGGNKSYYDIQTGDSFISTFRTYKSGADPAANEAIHEMTEDLRRIFGFERLEINPADDTLQLIIDGRSHRLSEMGAGFAHFVVVMVNVLVHRPNVLLIDEPELNLHASLQLDFLQTLARYTRHGVVFATHSLGLARTAADKIYTLAKPLGGTSRVQPYEDNQDLVTLLGQLSFDSRPEMGFSKVLLVEGKTEVRALMQLLRIYGKEHEVLMVPLHGADLIRGDSQQELIDLLRIGKDVRYLIDSERTTAEEPLAAERQKFIDLCQRLEIPGSVLERRALENYFPERAVKRVFGEAAVALGPYDKLAKMPGAVWRKTENWRVAAEMRREELDGTDLGTFLQNL</sequence>
<reference evidence="2 3" key="1">
    <citation type="submission" date="2019-04" db="EMBL/GenBank/DDBJ databases">
        <title>Streptomyces lasaliensis sp. nov., an Actinomycete isolated from soil which produces the polyether antibiotic lasalocid.</title>
        <authorList>
            <person name="Erwin G."/>
            <person name="Haber C."/>
        </authorList>
    </citation>
    <scope>NUCLEOTIDE SEQUENCE [LARGE SCALE GENOMIC DNA]</scope>
    <source>
        <strain evidence="2 3">X-537</strain>
    </source>
</reference>
<dbReference type="InterPro" id="IPR051396">
    <property type="entry name" value="Bact_Antivir_Def_Nuclease"/>
</dbReference>
<dbReference type="GO" id="GO:0005524">
    <property type="term" value="F:ATP binding"/>
    <property type="evidence" value="ECO:0007669"/>
    <property type="project" value="UniProtKB-KW"/>
</dbReference>
<keyword evidence="3" id="KW-1185">Reference proteome</keyword>
<feature type="domain" description="Endonuclease GajA/Old nuclease/RecF-like AAA" evidence="1">
    <location>
        <begin position="103"/>
        <end position="144"/>
    </location>
</feature>
<dbReference type="OrthoDB" id="3237462at2"/>
<evidence type="ECO:0000313" key="2">
    <source>
        <dbReference type="EMBL" id="TKT01663.1"/>
    </source>
</evidence>
<dbReference type="Pfam" id="PF13175">
    <property type="entry name" value="AAA_15"/>
    <property type="match status" value="1"/>
</dbReference>
<proteinExistence type="predicted"/>
<dbReference type="SUPFAM" id="SSF52540">
    <property type="entry name" value="P-loop containing nucleoside triphosphate hydrolases"/>
    <property type="match status" value="1"/>
</dbReference>
<dbReference type="EMBL" id="SZNQ01000001">
    <property type="protein sequence ID" value="TKT01663.1"/>
    <property type="molecule type" value="Genomic_DNA"/>
</dbReference>
<dbReference type="Gene3D" id="3.40.50.300">
    <property type="entry name" value="P-loop containing nucleotide triphosphate hydrolases"/>
    <property type="match status" value="2"/>
</dbReference>
<dbReference type="InterPro" id="IPR027417">
    <property type="entry name" value="P-loop_NTPase"/>
</dbReference>
<gene>
    <name evidence="2" type="ORF">E4U91_17230</name>
</gene>
<comment type="caution">
    <text evidence="2">The sequence shown here is derived from an EMBL/GenBank/DDBJ whole genome shotgun (WGS) entry which is preliminary data.</text>
</comment>
<evidence type="ECO:0000259" key="1">
    <source>
        <dbReference type="Pfam" id="PF13175"/>
    </source>
</evidence>
<dbReference type="PANTHER" id="PTHR43581">
    <property type="entry name" value="ATP/GTP PHOSPHATASE"/>
    <property type="match status" value="1"/>
</dbReference>
<dbReference type="InterPro" id="IPR041685">
    <property type="entry name" value="AAA_GajA/Old/RecF-like"/>
</dbReference>
<accession>A0A4V6AVY9</accession>
<dbReference type="AlphaFoldDB" id="A0A4V6AVY9"/>
<protein>
    <submittedName>
        <fullName evidence="2">ATP-binding protein</fullName>
    </submittedName>
</protein>
<keyword evidence="2" id="KW-0067">ATP-binding</keyword>
<evidence type="ECO:0000313" key="3">
    <source>
        <dbReference type="Proteomes" id="UP000305929"/>
    </source>
</evidence>
<organism evidence="2 3">
    <name type="scientific">Streptomyces lasalocidi</name>
    <name type="common">Streptomyces lasaliensis</name>
    <dbReference type="NCBI Taxonomy" id="324833"/>
    <lineage>
        <taxon>Bacteria</taxon>
        <taxon>Bacillati</taxon>
        <taxon>Actinomycetota</taxon>
        <taxon>Actinomycetes</taxon>
        <taxon>Kitasatosporales</taxon>
        <taxon>Streptomycetaceae</taxon>
        <taxon>Streptomyces</taxon>
    </lineage>
</organism>